<dbReference type="RefSeq" id="WP_344369948.1">
    <property type="nucleotide sequence ID" value="NZ_BAAAPW010000001.1"/>
</dbReference>
<accession>A0ABP5FLH0</accession>
<dbReference type="Pfam" id="PF24063">
    <property type="entry name" value="DUF7363"/>
    <property type="match status" value="1"/>
</dbReference>
<name>A0ABP5FLH0_9MICO</name>
<comment type="caution">
    <text evidence="2">The sequence shown here is derived from an EMBL/GenBank/DDBJ whole genome shotgun (WGS) entry which is preliminary data.</text>
</comment>
<evidence type="ECO:0000313" key="2">
    <source>
        <dbReference type="EMBL" id="GAA2028550.1"/>
    </source>
</evidence>
<organism evidence="2 3">
    <name type="scientific">Agromyces tropicus</name>
    <dbReference type="NCBI Taxonomy" id="555371"/>
    <lineage>
        <taxon>Bacteria</taxon>
        <taxon>Bacillati</taxon>
        <taxon>Actinomycetota</taxon>
        <taxon>Actinomycetes</taxon>
        <taxon>Micrococcales</taxon>
        <taxon>Microbacteriaceae</taxon>
        <taxon>Agromyces</taxon>
    </lineage>
</organism>
<feature type="domain" description="DUF7363" evidence="1">
    <location>
        <begin position="19"/>
        <end position="119"/>
    </location>
</feature>
<keyword evidence="3" id="KW-1185">Reference proteome</keyword>
<proteinExistence type="predicted"/>
<sequence length="411" mass="42862">MLQDRRVVAEGAATAQLQAELKPIVPAGSTTTLTVRLVRAETAAGGGRGELPSDAPVTVTVVPRGLRFLVGARHRRRVRLPSRGAAELRFTMLATDRGPAEVSVLVRGDDELPLATARLTSEVVAADDHDQAGLARVTAPLVPADPAIASRPTIRVDEETARGRSVLHVALSIGGDRHRFRMRIADMSAFVHEVRGSLADAREAGMRLPRPEGAFEVERRLREIGSGLADRLLDRRARDLLWAHRDGLDGIVLQATGGTALPWELLVVRRPGGGATAEDRFLGQYGMTRWLTDVANPAAVRLAAGDGGVSAPRVATEIASASVVALGAGTGAPDGGAAAAMRNGAGVVVECGGRGGGVHADRFLAAFSAELASGAPLDAASRRAREAARDAGETCALAYAVYGHPAARTTD</sequence>
<dbReference type="Proteomes" id="UP001501196">
    <property type="component" value="Unassembled WGS sequence"/>
</dbReference>
<reference evidence="3" key="1">
    <citation type="journal article" date="2019" name="Int. J. Syst. Evol. Microbiol.">
        <title>The Global Catalogue of Microorganisms (GCM) 10K type strain sequencing project: providing services to taxonomists for standard genome sequencing and annotation.</title>
        <authorList>
            <consortium name="The Broad Institute Genomics Platform"/>
            <consortium name="The Broad Institute Genome Sequencing Center for Infectious Disease"/>
            <person name="Wu L."/>
            <person name="Ma J."/>
        </authorList>
    </citation>
    <scope>NUCLEOTIDE SEQUENCE [LARGE SCALE GENOMIC DNA]</scope>
    <source>
        <strain evidence="3">JCM 15672</strain>
    </source>
</reference>
<dbReference type="InterPro" id="IPR055787">
    <property type="entry name" value="DUF7363"/>
</dbReference>
<dbReference type="EMBL" id="BAAAPW010000001">
    <property type="protein sequence ID" value="GAA2028550.1"/>
    <property type="molecule type" value="Genomic_DNA"/>
</dbReference>
<protein>
    <recommendedName>
        <fullName evidence="1">DUF7363 domain-containing protein</fullName>
    </recommendedName>
</protein>
<evidence type="ECO:0000313" key="3">
    <source>
        <dbReference type="Proteomes" id="UP001501196"/>
    </source>
</evidence>
<evidence type="ECO:0000259" key="1">
    <source>
        <dbReference type="Pfam" id="PF24063"/>
    </source>
</evidence>
<gene>
    <name evidence="2" type="ORF">GCM10009819_10270</name>
</gene>